<dbReference type="GO" id="GO:0051536">
    <property type="term" value="F:iron-sulfur cluster binding"/>
    <property type="evidence" value="ECO:0007669"/>
    <property type="project" value="UniProtKB-KW"/>
</dbReference>
<keyword evidence="4" id="KW-0408">Iron</keyword>
<dbReference type="Gene3D" id="3.20.20.70">
    <property type="entry name" value="Aldolase class I"/>
    <property type="match status" value="1"/>
</dbReference>
<dbReference type="SUPFAM" id="SSF102114">
    <property type="entry name" value="Radical SAM enzymes"/>
    <property type="match status" value="1"/>
</dbReference>
<dbReference type="EMBL" id="CP061839">
    <property type="protein sequence ID" value="QOW61362.1"/>
    <property type="molecule type" value="Genomic_DNA"/>
</dbReference>
<dbReference type="GO" id="GO:0003824">
    <property type="term" value="F:catalytic activity"/>
    <property type="evidence" value="ECO:0007669"/>
    <property type="project" value="InterPro"/>
</dbReference>
<proteinExistence type="predicted"/>
<dbReference type="CDD" id="cd01335">
    <property type="entry name" value="Radical_SAM"/>
    <property type="match status" value="1"/>
</dbReference>
<dbReference type="InterPro" id="IPR058240">
    <property type="entry name" value="rSAM_sf"/>
</dbReference>
<sequence>MKKKKKVVDELAGSGVKRIQLLGGEPLYSDRIFDLLDYIGSKGIKVGINTNGVMLSEANIKRILNANCVDDIIISLDGLEKLHNKIRAANIFNIIIDNLNTLIKLKKQKNVQLTVGVNTVLTGENTEDIYELLYVLDGIGIDYWHGLELVKFDTNEKTFTLDEIIEILKKLGQIQQKVSLIIKPKFTFPFIVQYVNITYGFKLYLAEHFCGADLTFAYIDWSGRFYPCDRALPTNLNKDIYKNLKIHELYVNKTSLDKCITSDLFKAFSFVYADETIKAKACIGYPYHKKICYPCMVVLKNTDVDKAYIYCLEMKQKIFTEWIQKFKSECLNDEYGIPEYGIPEYVIPENVILYKNTSTMYLFDVKLNNIYEIEDNLIKAILVSLYNNSSKNKSDIFTEVLFSPHTEINIFDGYESFVTNFTTAFTDIQQKGVIYDISKTLL</sequence>
<name>A0A7S6WQI8_9SPIR</name>
<evidence type="ECO:0000313" key="8">
    <source>
        <dbReference type="Proteomes" id="UP000593915"/>
    </source>
</evidence>
<keyword evidence="3" id="KW-0479">Metal-binding</keyword>
<accession>A0A7S6WQI8</accession>
<evidence type="ECO:0000256" key="2">
    <source>
        <dbReference type="ARBA" id="ARBA00022691"/>
    </source>
</evidence>
<dbReference type="InterPro" id="IPR013785">
    <property type="entry name" value="Aldolase_TIM"/>
</dbReference>
<dbReference type="PANTHER" id="PTHR11228:SF7">
    <property type="entry name" value="PQQA PEPTIDE CYCLASE"/>
    <property type="match status" value="1"/>
</dbReference>
<protein>
    <submittedName>
        <fullName evidence="7">Radical SAM protein</fullName>
    </submittedName>
</protein>
<dbReference type="InterPro" id="IPR007197">
    <property type="entry name" value="rSAM"/>
</dbReference>
<reference evidence="7 8" key="1">
    <citation type="submission" date="2020-09" db="EMBL/GenBank/DDBJ databases">
        <title>Characterization of Treponema spp. from bovine digital dermatitis in Korea.</title>
        <authorList>
            <person name="Espiritu H.M."/>
            <person name="Cho Y.I."/>
            <person name="Mamuad L."/>
        </authorList>
    </citation>
    <scope>NUCLEOTIDE SEQUENCE [LARGE SCALE GENOMIC DNA]</scope>
    <source>
        <strain evidence="7 8">KS1</strain>
    </source>
</reference>
<dbReference type="Pfam" id="PF04055">
    <property type="entry name" value="Radical_SAM"/>
    <property type="match status" value="1"/>
</dbReference>
<evidence type="ECO:0000256" key="3">
    <source>
        <dbReference type="ARBA" id="ARBA00022723"/>
    </source>
</evidence>
<organism evidence="7 8">
    <name type="scientific">Treponema pedis</name>
    <dbReference type="NCBI Taxonomy" id="409322"/>
    <lineage>
        <taxon>Bacteria</taxon>
        <taxon>Pseudomonadati</taxon>
        <taxon>Spirochaetota</taxon>
        <taxon>Spirochaetia</taxon>
        <taxon>Spirochaetales</taxon>
        <taxon>Treponemataceae</taxon>
        <taxon>Treponema</taxon>
    </lineage>
</organism>
<keyword evidence="2" id="KW-0949">S-adenosyl-L-methionine</keyword>
<dbReference type="RefSeq" id="WP_194076852.1">
    <property type="nucleotide sequence ID" value="NZ_CP061839.1"/>
</dbReference>
<evidence type="ECO:0000313" key="7">
    <source>
        <dbReference type="EMBL" id="QOW61362.1"/>
    </source>
</evidence>
<feature type="domain" description="Radical SAM core" evidence="6">
    <location>
        <begin position="1"/>
        <end position="181"/>
    </location>
</feature>
<evidence type="ECO:0000259" key="6">
    <source>
        <dbReference type="PROSITE" id="PS51918"/>
    </source>
</evidence>
<dbReference type="PANTHER" id="PTHR11228">
    <property type="entry name" value="RADICAL SAM DOMAIN PROTEIN"/>
    <property type="match status" value="1"/>
</dbReference>
<evidence type="ECO:0000256" key="5">
    <source>
        <dbReference type="ARBA" id="ARBA00023014"/>
    </source>
</evidence>
<comment type="cofactor">
    <cofactor evidence="1">
        <name>[4Fe-4S] cluster</name>
        <dbReference type="ChEBI" id="CHEBI:49883"/>
    </cofactor>
</comment>
<dbReference type="AlphaFoldDB" id="A0A7S6WQI8"/>
<evidence type="ECO:0000256" key="4">
    <source>
        <dbReference type="ARBA" id="ARBA00023004"/>
    </source>
</evidence>
<gene>
    <name evidence="7" type="ORF">IFE08_02930</name>
</gene>
<dbReference type="Proteomes" id="UP000593915">
    <property type="component" value="Chromosome"/>
</dbReference>
<dbReference type="GO" id="GO:0046872">
    <property type="term" value="F:metal ion binding"/>
    <property type="evidence" value="ECO:0007669"/>
    <property type="project" value="UniProtKB-KW"/>
</dbReference>
<dbReference type="PROSITE" id="PS51918">
    <property type="entry name" value="RADICAL_SAM"/>
    <property type="match status" value="1"/>
</dbReference>
<evidence type="ECO:0000256" key="1">
    <source>
        <dbReference type="ARBA" id="ARBA00001966"/>
    </source>
</evidence>
<dbReference type="InterPro" id="IPR050377">
    <property type="entry name" value="Radical_SAM_PqqE_MftC-like"/>
</dbReference>
<keyword evidence="5" id="KW-0411">Iron-sulfur</keyword>